<accession>A0A9N9RIM3</accession>
<gene>
    <name evidence="3" type="ORF">CHIRRI_LOCUS303</name>
</gene>
<evidence type="ECO:0000256" key="2">
    <source>
        <dbReference type="SAM" id="SignalP"/>
    </source>
</evidence>
<feature type="chain" id="PRO_5040258175" evidence="2">
    <location>
        <begin position="17"/>
        <end position="101"/>
    </location>
</feature>
<organism evidence="3 4">
    <name type="scientific">Chironomus riparius</name>
    <dbReference type="NCBI Taxonomy" id="315576"/>
    <lineage>
        <taxon>Eukaryota</taxon>
        <taxon>Metazoa</taxon>
        <taxon>Ecdysozoa</taxon>
        <taxon>Arthropoda</taxon>
        <taxon>Hexapoda</taxon>
        <taxon>Insecta</taxon>
        <taxon>Pterygota</taxon>
        <taxon>Neoptera</taxon>
        <taxon>Endopterygota</taxon>
        <taxon>Diptera</taxon>
        <taxon>Nematocera</taxon>
        <taxon>Chironomoidea</taxon>
        <taxon>Chironomidae</taxon>
        <taxon>Chironominae</taxon>
        <taxon>Chironomus</taxon>
    </lineage>
</organism>
<keyword evidence="2" id="KW-0732">Signal</keyword>
<sequence>MKFLIVIALFAVAAYAQHEEPVHHHHEPAAASLDPIHVVRDPESTERARRQGGFYGLFGRPSGFGFTGYQPSNTTDLMLTRLFIGENKSHADQDQAYIALK</sequence>
<reference evidence="3" key="1">
    <citation type="submission" date="2022-01" db="EMBL/GenBank/DDBJ databases">
        <authorList>
            <person name="King R."/>
        </authorList>
    </citation>
    <scope>NUCLEOTIDE SEQUENCE</scope>
</reference>
<dbReference type="Proteomes" id="UP001153620">
    <property type="component" value="Chromosome 1"/>
</dbReference>
<evidence type="ECO:0000313" key="4">
    <source>
        <dbReference type="Proteomes" id="UP001153620"/>
    </source>
</evidence>
<keyword evidence="4" id="KW-1185">Reference proteome</keyword>
<proteinExistence type="predicted"/>
<feature type="signal peptide" evidence="2">
    <location>
        <begin position="1"/>
        <end position="16"/>
    </location>
</feature>
<dbReference type="EMBL" id="OU895877">
    <property type="protein sequence ID" value="CAG9797304.1"/>
    <property type="molecule type" value="Genomic_DNA"/>
</dbReference>
<protein>
    <submittedName>
        <fullName evidence="3">Uncharacterized protein</fullName>
    </submittedName>
</protein>
<evidence type="ECO:0000313" key="3">
    <source>
        <dbReference type="EMBL" id="CAG9797304.1"/>
    </source>
</evidence>
<dbReference type="AlphaFoldDB" id="A0A9N9RIM3"/>
<evidence type="ECO:0000256" key="1">
    <source>
        <dbReference type="SAM" id="MobiDB-lite"/>
    </source>
</evidence>
<feature type="region of interest" description="Disordered" evidence="1">
    <location>
        <begin position="23"/>
        <end position="45"/>
    </location>
</feature>
<reference evidence="3" key="2">
    <citation type="submission" date="2022-10" db="EMBL/GenBank/DDBJ databases">
        <authorList>
            <consortium name="ENA_rothamsted_submissions"/>
            <consortium name="culmorum"/>
            <person name="King R."/>
        </authorList>
    </citation>
    <scope>NUCLEOTIDE SEQUENCE</scope>
</reference>
<name>A0A9N9RIM3_9DIPT</name>